<dbReference type="InterPro" id="IPR000045">
    <property type="entry name" value="Prepilin_IV_endopep_pep"/>
</dbReference>
<feature type="transmembrane region" description="Helical" evidence="2">
    <location>
        <begin position="147"/>
        <end position="167"/>
    </location>
</feature>
<dbReference type="eggNOG" id="COG1989">
    <property type="taxonomic scope" value="Bacteria"/>
</dbReference>
<dbReference type="Proteomes" id="UP000019225">
    <property type="component" value="Chromosome"/>
</dbReference>
<sequence>MYLSIYTKALDMNGLSCNLLKTPIPDWRCRCVHVPDFVLGWSCAGAALGAMLGLVAQWHLRTAVLATPQTIFLCAATTAALFGVSAGRFGLTLDAIPVTVFALFGSTLSVIDVAEQRIPTRLVSLCSATLVGVCVALAIATGDWQPAGRALAAAVGLGVAYLLLALASRGGLGAGDVRLGIAIGVTAGWYSWSILLVGALTAWTTAALAQLLLKVGCRSDPKSTTIPMAPFLILGQIAAIVSL</sequence>
<keyword evidence="2" id="KW-1133">Transmembrane helix</keyword>
<organism evidence="4 5">
    <name type="scientific">Kutzneria albida DSM 43870</name>
    <dbReference type="NCBI Taxonomy" id="1449976"/>
    <lineage>
        <taxon>Bacteria</taxon>
        <taxon>Bacillati</taxon>
        <taxon>Actinomycetota</taxon>
        <taxon>Actinomycetes</taxon>
        <taxon>Pseudonocardiales</taxon>
        <taxon>Pseudonocardiaceae</taxon>
        <taxon>Kutzneria</taxon>
    </lineage>
</organism>
<name>W5WK48_9PSEU</name>
<feature type="transmembrane region" description="Helical" evidence="2">
    <location>
        <begin position="70"/>
        <end position="89"/>
    </location>
</feature>
<protein>
    <recommendedName>
        <fullName evidence="3">Prepilin type IV endopeptidase peptidase domain-containing protein</fullName>
    </recommendedName>
</protein>
<dbReference type="InterPro" id="IPR050882">
    <property type="entry name" value="Prepilin_peptidase/N-MTase"/>
</dbReference>
<keyword evidence="2" id="KW-0812">Transmembrane</keyword>
<keyword evidence="5" id="KW-1185">Reference proteome</keyword>
<dbReference type="RefSeq" id="WP_081789491.1">
    <property type="nucleotide sequence ID" value="NZ_CP007155.1"/>
</dbReference>
<dbReference type="STRING" id="1449976.KALB_5192"/>
<dbReference type="PANTHER" id="PTHR30487">
    <property type="entry name" value="TYPE 4 PREPILIN-LIKE PROTEINS LEADER PEPTIDE-PROCESSING ENZYME"/>
    <property type="match status" value="1"/>
</dbReference>
<evidence type="ECO:0000256" key="1">
    <source>
        <dbReference type="ARBA" id="ARBA00005801"/>
    </source>
</evidence>
<dbReference type="HOGENOM" id="CLU_1141398_0_0_11"/>
<feature type="transmembrane region" description="Helical" evidence="2">
    <location>
        <begin position="95"/>
        <end position="115"/>
    </location>
</feature>
<dbReference type="GO" id="GO:0004190">
    <property type="term" value="F:aspartic-type endopeptidase activity"/>
    <property type="evidence" value="ECO:0007669"/>
    <property type="project" value="InterPro"/>
</dbReference>
<reference evidence="4 5" key="1">
    <citation type="journal article" date="2014" name="BMC Genomics">
        <title>Complete genome sequence of producer of the glycopeptide antibiotic Aculeximycin Kutzneria albida DSM 43870T, a representative of minor genus of Pseudonocardiaceae.</title>
        <authorList>
            <person name="Rebets Y."/>
            <person name="Tokovenko B."/>
            <person name="Lushchyk I."/>
            <person name="Ruckert C."/>
            <person name="Zaburannyi N."/>
            <person name="Bechthold A."/>
            <person name="Kalinowski J."/>
            <person name="Luzhetskyy A."/>
        </authorList>
    </citation>
    <scope>NUCLEOTIDE SEQUENCE [LARGE SCALE GENOMIC DNA]</scope>
    <source>
        <strain evidence="4">DSM 43870</strain>
    </source>
</reference>
<dbReference type="GO" id="GO:0005886">
    <property type="term" value="C:plasma membrane"/>
    <property type="evidence" value="ECO:0007669"/>
    <property type="project" value="TreeGrafter"/>
</dbReference>
<comment type="similarity">
    <text evidence="1">Belongs to the peptidase A24 family.</text>
</comment>
<evidence type="ECO:0000259" key="3">
    <source>
        <dbReference type="Pfam" id="PF01478"/>
    </source>
</evidence>
<dbReference type="AlphaFoldDB" id="W5WK48"/>
<feature type="transmembrane region" description="Helical" evidence="2">
    <location>
        <begin position="122"/>
        <end position="141"/>
    </location>
</feature>
<accession>W5WK48</accession>
<dbReference type="KEGG" id="kal:KALB_5192"/>
<gene>
    <name evidence="4" type="ORF">KALB_5192</name>
</gene>
<evidence type="ECO:0000256" key="2">
    <source>
        <dbReference type="SAM" id="Phobius"/>
    </source>
</evidence>
<dbReference type="EMBL" id="CP007155">
    <property type="protein sequence ID" value="AHH98554.1"/>
    <property type="molecule type" value="Genomic_DNA"/>
</dbReference>
<feature type="domain" description="Prepilin type IV endopeptidase peptidase" evidence="3">
    <location>
        <begin position="100"/>
        <end position="201"/>
    </location>
</feature>
<dbReference type="GO" id="GO:0006465">
    <property type="term" value="P:signal peptide processing"/>
    <property type="evidence" value="ECO:0007669"/>
    <property type="project" value="TreeGrafter"/>
</dbReference>
<keyword evidence="2" id="KW-0472">Membrane</keyword>
<dbReference type="Gene3D" id="1.20.120.1220">
    <property type="match status" value="1"/>
</dbReference>
<feature type="transmembrane region" description="Helical" evidence="2">
    <location>
        <begin position="179"/>
        <end position="203"/>
    </location>
</feature>
<dbReference type="Pfam" id="PF01478">
    <property type="entry name" value="Peptidase_A24"/>
    <property type="match status" value="1"/>
</dbReference>
<proteinExistence type="inferred from homology"/>
<evidence type="ECO:0000313" key="4">
    <source>
        <dbReference type="EMBL" id="AHH98554.1"/>
    </source>
</evidence>
<feature type="transmembrane region" description="Helical" evidence="2">
    <location>
        <begin position="37"/>
        <end position="58"/>
    </location>
</feature>
<evidence type="ECO:0000313" key="5">
    <source>
        <dbReference type="Proteomes" id="UP000019225"/>
    </source>
</evidence>
<dbReference type="PANTHER" id="PTHR30487:SF0">
    <property type="entry name" value="PREPILIN LEADER PEPTIDASE_N-METHYLTRANSFERASE-RELATED"/>
    <property type="match status" value="1"/>
</dbReference>